<reference evidence="2 3" key="1">
    <citation type="submission" date="2023-11" db="EMBL/GenBank/DDBJ databases">
        <title>First isolation, identification, and characterization of non-pathogenic Epilithonimonas ginsengisoli isolated from diseased farmed rainbow trout (Oncorhynchus mykiss) in Chile.</title>
        <authorList>
            <person name="Miranda C.D."/>
            <person name="Irgang R."/>
            <person name="Concha C."/>
            <person name="Rojas R."/>
            <person name="Avendano R."/>
        </authorList>
    </citation>
    <scope>NUCLEOTIDE SEQUENCE [LARGE SCALE GENOMIC DNA]</scope>
    <source>
        <strain evidence="2 3">FP99</strain>
    </source>
</reference>
<keyword evidence="1" id="KW-1133">Transmembrane helix</keyword>
<evidence type="ECO:0008006" key="4">
    <source>
        <dbReference type="Google" id="ProtNLM"/>
    </source>
</evidence>
<feature type="transmembrane region" description="Helical" evidence="1">
    <location>
        <begin position="9"/>
        <end position="28"/>
    </location>
</feature>
<accession>A0ABU4JKM9</accession>
<evidence type="ECO:0000313" key="3">
    <source>
        <dbReference type="Proteomes" id="UP001204439"/>
    </source>
</evidence>
<keyword evidence="3" id="KW-1185">Reference proteome</keyword>
<protein>
    <recommendedName>
        <fullName evidence="4">DUF4340 domain-containing protein</fullName>
    </recommendedName>
</protein>
<dbReference type="Proteomes" id="UP001204439">
    <property type="component" value="Unassembled WGS sequence"/>
</dbReference>
<gene>
    <name evidence="2" type="ORF">NG800_015160</name>
</gene>
<comment type="caution">
    <text evidence="2">The sequence shown here is derived from an EMBL/GenBank/DDBJ whole genome shotgun (WGS) entry which is preliminary data.</text>
</comment>
<keyword evidence="1" id="KW-0812">Transmembrane</keyword>
<dbReference type="EMBL" id="JAMXLT020000028">
    <property type="protein sequence ID" value="MDW8550266.1"/>
    <property type="molecule type" value="Genomic_DNA"/>
</dbReference>
<organism evidence="2 3">
    <name type="scientific">Epilithonimonas ginsengisoli</name>
    <dbReference type="NCBI Taxonomy" id="1245592"/>
    <lineage>
        <taxon>Bacteria</taxon>
        <taxon>Pseudomonadati</taxon>
        <taxon>Bacteroidota</taxon>
        <taxon>Flavobacteriia</taxon>
        <taxon>Flavobacteriales</taxon>
        <taxon>Weeksellaceae</taxon>
        <taxon>Chryseobacterium group</taxon>
        <taxon>Epilithonimonas</taxon>
    </lineage>
</organism>
<dbReference type="RefSeq" id="WP_063970856.1">
    <property type="nucleotide sequence ID" value="NZ_JAMXLT020000028.1"/>
</dbReference>
<name>A0ABU4JKM9_9FLAO</name>
<evidence type="ECO:0000256" key="1">
    <source>
        <dbReference type="SAM" id="Phobius"/>
    </source>
</evidence>
<sequence>MKIDLKRKLVFTFSIIVAIFMLIGFIFYTKPPIVITEMKAVNDLSEKIKPVFSETSDSALVLIPYKITISNNRFRRISLSKVFYRSNHSEYLISSSSASGNALYFDSDGKQLNQYLIKSNSEEGDNGEISLMTKWKKWKEENRDIIFPFSSKSIYFYKSTMLKYKTDRNTFADLSDDFQERQIRSISEVPIVRFSKKKIDSLYQADKNKKIAFVLATNKKHGWFEIHYQMKDGTQKFYNMYDSIRKMNREELLKLFSGDPIEGL</sequence>
<keyword evidence="1" id="KW-0472">Membrane</keyword>
<evidence type="ECO:0000313" key="2">
    <source>
        <dbReference type="EMBL" id="MDW8550266.1"/>
    </source>
</evidence>
<proteinExistence type="predicted"/>